<dbReference type="Pfam" id="PF00107">
    <property type="entry name" value="ADH_zinc_N"/>
    <property type="match status" value="1"/>
</dbReference>
<dbReference type="Gene3D" id="3.90.180.10">
    <property type="entry name" value="Medium-chain alcohol dehydrogenases, catalytic domain"/>
    <property type="match status" value="1"/>
</dbReference>
<dbReference type="RefSeq" id="WP_124577733.1">
    <property type="nucleotide sequence ID" value="NZ_QTQV01000005.1"/>
</dbReference>
<protein>
    <submittedName>
        <fullName evidence="2">Zinc-binding alcohol dehydrogenase family protein</fullName>
    </submittedName>
</protein>
<sequence length="322" mass="33013">MKAAVVTGAGERPVHMDFEAPRAMPGHRLIDVTASALSRLAQGRASGTHYSSDGRYPFVVGVDGVGRLDDGQRVYFFGAPAPFGAMAERAIVSDTRYVPLPDTLDDVTAAAIAIPGMSSWAALTERARFVAGETVLVNGATGTSGRLAVRIAKHLGASKVIATGRNAAALQALLGAGADAVVSLQQDDAHLARALEPHFRAGVDVALDYLWGSSAQALLVAAAKATPDGRRLRFVQIGSIGGADVLLPGAVLRATAIELMGSGLGSVSLPRLLAAVHGVFDAAGPAGLTIETRAVPLADVGAYWGDTSSAMRPVFTIGEGRG</sequence>
<gene>
    <name evidence="2" type="ORF">DF051_10855</name>
</gene>
<evidence type="ECO:0000313" key="2">
    <source>
        <dbReference type="EMBL" id="RQT17962.1"/>
    </source>
</evidence>
<dbReference type="InterPro" id="IPR020843">
    <property type="entry name" value="ER"/>
</dbReference>
<dbReference type="InterPro" id="IPR011032">
    <property type="entry name" value="GroES-like_sf"/>
</dbReference>
<dbReference type="EMBL" id="QTQV01000005">
    <property type="protein sequence ID" value="RQT17962.1"/>
    <property type="molecule type" value="Genomic_DNA"/>
</dbReference>
<dbReference type="SMART" id="SM00829">
    <property type="entry name" value="PKS_ER"/>
    <property type="match status" value="1"/>
</dbReference>
<evidence type="ECO:0000259" key="1">
    <source>
        <dbReference type="SMART" id="SM00829"/>
    </source>
</evidence>
<reference evidence="2 3" key="1">
    <citation type="submission" date="2018-08" db="EMBL/GenBank/DDBJ databases">
        <title>Comparative analysis of Burkholderia isolates from Puerto Rico.</title>
        <authorList>
            <person name="Hall C."/>
            <person name="Sahl J."/>
            <person name="Wagner D."/>
        </authorList>
    </citation>
    <scope>NUCLEOTIDE SEQUENCE [LARGE SCALE GENOMIC DNA]</scope>
    <source>
        <strain evidence="2 3">Bp9025</strain>
    </source>
</reference>
<accession>A0A3N8Q222</accession>
<dbReference type="InterPro" id="IPR036291">
    <property type="entry name" value="NAD(P)-bd_dom_sf"/>
</dbReference>
<evidence type="ECO:0000313" key="3">
    <source>
        <dbReference type="Proteomes" id="UP000277921"/>
    </source>
</evidence>
<proteinExistence type="predicted"/>
<dbReference type="PANTHER" id="PTHR43677">
    <property type="entry name" value="SHORT-CHAIN DEHYDROGENASE/REDUCTASE"/>
    <property type="match status" value="1"/>
</dbReference>
<dbReference type="AlphaFoldDB" id="A0A3N8Q222"/>
<organism evidence="2 3">
    <name type="scientific">Burkholderia contaminans</name>
    <dbReference type="NCBI Taxonomy" id="488447"/>
    <lineage>
        <taxon>Bacteria</taxon>
        <taxon>Pseudomonadati</taxon>
        <taxon>Pseudomonadota</taxon>
        <taxon>Betaproteobacteria</taxon>
        <taxon>Burkholderiales</taxon>
        <taxon>Burkholderiaceae</taxon>
        <taxon>Burkholderia</taxon>
        <taxon>Burkholderia cepacia complex</taxon>
    </lineage>
</organism>
<comment type="caution">
    <text evidence="2">The sequence shown here is derived from an EMBL/GenBank/DDBJ whole genome shotgun (WGS) entry which is preliminary data.</text>
</comment>
<dbReference type="InterPro" id="IPR013149">
    <property type="entry name" value="ADH-like_C"/>
</dbReference>
<dbReference type="InterPro" id="IPR051397">
    <property type="entry name" value="Zn-ADH-like_protein"/>
</dbReference>
<dbReference type="PANTHER" id="PTHR43677:SF11">
    <property type="entry name" value="ZINC-CONTAINING ALCOHOL DEHYDROGENASE"/>
    <property type="match status" value="1"/>
</dbReference>
<dbReference type="SUPFAM" id="SSF51735">
    <property type="entry name" value="NAD(P)-binding Rossmann-fold domains"/>
    <property type="match status" value="1"/>
</dbReference>
<dbReference type="Gene3D" id="3.40.50.720">
    <property type="entry name" value="NAD(P)-binding Rossmann-like Domain"/>
    <property type="match status" value="1"/>
</dbReference>
<dbReference type="SUPFAM" id="SSF50129">
    <property type="entry name" value="GroES-like"/>
    <property type="match status" value="1"/>
</dbReference>
<dbReference type="Proteomes" id="UP000277921">
    <property type="component" value="Unassembled WGS sequence"/>
</dbReference>
<name>A0A3N8Q222_9BURK</name>
<dbReference type="GO" id="GO:0016491">
    <property type="term" value="F:oxidoreductase activity"/>
    <property type="evidence" value="ECO:0007669"/>
    <property type="project" value="InterPro"/>
</dbReference>
<feature type="domain" description="Enoyl reductase (ER)" evidence="1">
    <location>
        <begin position="8"/>
        <end position="264"/>
    </location>
</feature>